<dbReference type="InterPro" id="IPR020845">
    <property type="entry name" value="AMP-binding_CS"/>
</dbReference>
<dbReference type="GO" id="GO:0005811">
    <property type="term" value="C:lipid droplet"/>
    <property type="evidence" value="ECO:0007669"/>
    <property type="project" value="UniProtKB-SubCell"/>
</dbReference>
<keyword evidence="15" id="KW-0576">Peroxisome</keyword>
<dbReference type="Gene3D" id="3.40.50.12780">
    <property type="entry name" value="N-terminal domain of ligase-like"/>
    <property type="match status" value="1"/>
</dbReference>
<evidence type="ECO:0000256" key="2">
    <source>
        <dbReference type="ARBA" id="ARBA00004585"/>
    </source>
</evidence>
<evidence type="ECO:0000256" key="3">
    <source>
        <dbReference type="ARBA" id="ARBA00004651"/>
    </source>
</evidence>
<evidence type="ECO:0000256" key="11">
    <source>
        <dbReference type="ARBA" id="ARBA00022840"/>
    </source>
</evidence>
<evidence type="ECO:0000313" key="22">
    <source>
        <dbReference type="Proteomes" id="UP000799291"/>
    </source>
</evidence>
<dbReference type="GO" id="GO:0009898">
    <property type="term" value="C:cytoplasmic side of plasma membrane"/>
    <property type="evidence" value="ECO:0007669"/>
    <property type="project" value="TreeGrafter"/>
</dbReference>
<evidence type="ECO:0000256" key="8">
    <source>
        <dbReference type="ARBA" id="ARBA00022677"/>
    </source>
</evidence>
<dbReference type="Pfam" id="PF00501">
    <property type="entry name" value="AMP-binding"/>
    <property type="match status" value="1"/>
</dbReference>
<evidence type="ECO:0000256" key="12">
    <source>
        <dbReference type="ARBA" id="ARBA00022989"/>
    </source>
</evidence>
<dbReference type="PROSITE" id="PS00455">
    <property type="entry name" value="AMP_BINDING"/>
    <property type="match status" value="1"/>
</dbReference>
<keyword evidence="11" id="KW-0067">ATP-binding</keyword>
<feature type="domain" description="AMP-dependent synthetase/ligase" evidence="20">
    <location>
        <begin position="61"/>
        <end position="378"/>
    </location>
</feature>
<sequence length="626" mass="69746">MALPILATAAATTAVAAYLNAKHHILNDLRQGRGGISPTSADLAFIADRVAKKSVLNYHILEEHAQKQPDHACLIFKGKTWSYAEFFDAVVRVGNWLVEELGVKVGEVVAIDGGNSPEYLMLWFALDAVGAVVSFVNWNLTGEGLVHCVKICGSRFLVTDADVRHNVEPVRSNLEDMSVQIVYYDPTSISLLTNTTPIPSSRHEHLTLESVRGLIYTSGTTGLPKAVIMTTGRDLLVGRLTSQYLSLTPSDKFYTCMPLYHGAAHGLCVTPSIHAGCTIVLGRKFSHRTFWPEVASSRATILQYVGELCRYLLNGPPNPHERAHCVKVAWGNGMRPDVWEPFRARFNIPIINELYAATDGLGATFSRNHGPFTANTIGLRGALWRWRFGDDEVRVRMDVDTEDIMRDEKGWAIRCGTNEAGQVLHRLEPDLSNTAPGYYNNAEATEKRFIRDVFKKGDLWFKSGDMQRLDPHGRLYFVDRLGDTYRWKSENVSTNEVSDLLSLFPQIAEANVYGVLVPGYDGRAGTACIVMGPGVTESMFDFKGLAEHARTMLPGYAVPLFLRVTRELEYTGTLKVQKGRLKREGVEPRKVSGEDRMYWLPVGAEGYMPFGEKDWENVKAGRVRLT</sequence>
<evidence type="ECO:0000256" key="4">
    <source>
        <dbReference type="ARBA" id="ARBA00006432"/>
    </source>
</evidence>
<dbReference type="InterPro" id="IPR042099">
    <property type="entry name" value="ANL_N_sf"/>
</dbReference>
<accession>A0A6G1IPW0</accession>
<dbReference type="EMBL" id="MU005599">
    <property type="protein sequence ID" value="KAF2679981.1"/>
    <property type="molecule type" value="Genomic_DNA"/>
</dbReference>
<evidence type="ECO:0000256" key="14">
    <source>
        <dbReference type="ARBA" id="ARBA00023136"/>
    </source>
</evidence>
<evidence type="ECO:0000256" key="18">
    <source>
        <dbReference type="ARBA" id="ARBA00068795"/>
    </source>
</evidence>
<evidence type="ECO:0000256" key="5">
    <source>
        <dbReference type="ARBA" id="ARBA00022448"/>
    </source>
</evidence>
<keyword evidence="22" id="KW-1185">Reference proteome</keyword>
<dbReference type="OrthoDB" id="10253869at2759"/>
<dbReference type="AlphaFoldDB" id="A0A6G1IPW0"/>
<dbReference type="Gene3D" id="3.30.300.30">
    <property type="match status" value="1"/>
</dbReference>
<organism evidence="21 22">
    <name type="scientific">Lentithecium fluviatile CBS 122367</name>
    <dbReference type="NCBI Taxonomy" id="1168545"/>
    <lineage>
        <taxon>Eukaryota</taxon>
        <taxon>Fungi</taxon>
        <taxon>Dikarya</taxon>
        <taxon>Ascomycota</taxon>
        <taxon>Pezizomycotina</taxon>
        <taxon>Dothideomycetes</taxon>
        <taxon>Pleosporomycetidae</taxon>
        <taxon>Pleosporales</taxon>
        <taxon>Massarineae</taxon>
        <taxon>Lentitheciaceae</taxon>
        <taxon>Lentithecium</taxon>
    </lineage>
</organism>
<evidence type="ECO:0000256" key="9">
    <source>
        <dbReference type="ARBA" id="ARBA00022692"/>
    </source>
</evidence>
<evidence type="ECO:0000256" key="19">
    <source>
        <dbReference type="ARBA" id="ARBA00078285"/>
    </source>
</evidence>
<keyword evidence="7" id="KW-0436">Ligase</keyword>
<dbReference type="InterPro" id="IPR045851">
    <property type="entry name" value="AMP-bd_C_sf"/>
</dbReference>
<evidence type="ECO:0000313" key="21">
    <source>
        <dbReference type="EMBL" id="KAF2679981.1"/>
    </source>
</evidence>
<keyword evidence="5" id="KW-0813">Transport</keyword>
<keyword evidence="8" id="KW-0551">Lipid droplet</keyword>
<dbReference type="SUPFAM" id="SSF56801">
    <property type="entry name" value="Acetyl-CoA synthetase-like"/>
    <property type="match status" value="1"/>
</dbReference>
<keyword evidence="12" id="KW-1133">Transmembrane helix</keyword>
<dbReference type="GO" id="GO:0044539">
    <property type="term" value="P:long-chain fatty acid import into cell"/>
    <property type="evidence" value="ECO:0007669"/>
    <property type="project" value="TreeGrafter"/>
</dbReference>
<dbReference type="GO" id="GO:0005524">
    <property type="term" value="F:ATP binding"/>
    <property type="evidence" value="ECO:0007669"/>
    <property type="project" value="UniProtKB-KW"/>
</dbReference>
<comment type="subcellular location">
    <subcellularLocation>
        <location evidence="3">Cell membrane</location>
        <topology evidence="3">Multi-pass membrane protein</topology>
    </subcellularLocation>
    <subcellularLocation>
        <location evidence="1">Lipid droplet</location>
    </subcellularLocation>
    <subcellularLocation>
        <location evidence="2">Peroxisome membrane</location>
        <topology evidence="2">Multi-pass membrane protein</topology>
    </subcellularLocation>
</comment>
<dbReference type="PANTHER" id="PTHR43107:SF15">
    <property type="entry name" value="FATTY ACID TRANSPORT PROTEIN 3, ISOFORM A"/>
    <property type="match status" value="1"/>
</dbReference>
<dbReference type="GO" id="GO:0005324">
    <property type="term" value="F:long-chain fatty acid transmembrane transporter activity"/>
    <property type="evidence" value="ECO:0007669"/>
    <property type="project" value="TreeGrafter"/>
</dbReference>
<evidence type="ECO:0000259" key="20">
    <source>
        <dbReference type="Pfam" id="PF00501"/>
    </source>
</evidence>
<comment type="catalytic activity">
    <reaction evidence="16">
        <text>a very long-chain fatty acid + ATP + CoA = a very long-chain fatty acyl-CoA + AMP + diphosphate</text>
        <dbReference type="Rhea" id="RHEA:54536"/>
        <dbReference type="ChEBI" id="CHEBI:30616"/>
        <dbReference type="ChEBI" id="CHEBI:33019"/>
        <dbReference type="ChEBI" id="CHEBI:57287"/>
        <dbReference type="ChEBI" id="CHEBI:58950"/>
        <dbReference type="ChEBI" id="CHEBI:138261"/>
        <dbReference type="ChEBI" id="CHEBI:456215"/>
    </reaction>
</comment>
<gene>
    <name evidence="21" type="ORF">K458DRAFT_345858</name>
</gene>
<feature type="non-terminal residue" evidence="21">
    <location>
        <position position="626"/>
    </location>
</feature>
<keyword evidence="9" id="KW-0812">Transmembrane</keyword>
<evidence type="ECO:0000256" key="13">
    <source>
        <dbReference type="ARBA" id="ARBA00023055"/>
    </source>
</evidence>
<evidence type="ECO:0000256" key="1">
    <source>
        <dbReference type="ARBA" id="ARBA00004502"/>
    </source>
</evidence>
<comment type="similarity">
    <text evidence="4">Belongs to the ATP-dependent AMP-binding enzyme family.</text>
</comment>
<evidence type="ECO:0000256" key="16">
    <source>
        <dbReference type="ARBA" id="ARBA00051585"/>
    </source>
</evidence>
<comment type="function">
    <text evidence="17">Acyl-CoA synthetase required for both the import of long chain fatty acids (LCFAs) (C14-C18) and the activation very long chain fatty acids (VLCFAs) (C20-C26) by esterification of the fatty acids into metabolically active CoA-thioesters for subsequent degradation or incorporation into phospholipids. The transport and fatty acyl-CoA synthetase activities are genetically separable and are thus independent activities. Esterifies VLCFAs in the peroxisome matrix. The VLCFAs are actively transported into peroxisomes by a PXA1-PXA2 heterodimeric transporter in the peroxisomal membrane.</text>
</comment>
<keyword evidence="13" id="KW-0445">Lipid transport</keyword>
<dbReference type="GO" id="GO:0004467">
    <property type="term" value="F:long-chain fatty acid-CoA ligase activity"/>
    <property type="evidence" value="ECO:0007669"/>
    <property type="project" value="TreeGrafter"/>
</dbReference>
<evidence type="ECO:0000256" key="15">
    <source>
        <dbReference type="ARBA" id="ARBA00023140"/>
    </source>
</evidence>
<protein>
    <recommendedName>
        <fullName evidence="18">Very long-chain fatty acid transport protein</fullName>
    </recommendedName>
    <alternativeName>
        <fullName evidence="19">Very-long-chain acyl-CoA synthetase</fullName>
    </alternativeName>
</protein>
<proteinExistence type="inferred from homology"/>
<reference evidence="21" key="1">
    <citation type="journal article" date="2020" name="Stud. Mycol.">
        <title>101 Dothideomycetes genomes: a test case for predicting lifestyles and emergence of pathogens.</title>
        <authorList>
            <person name="Haridas S."/>
            <person name="Albert R."/>
            <person name="Binder M."/>
            <person name="Bloem J."/>
            <person name="Labutti K."/>
            <person name="Salamov A."/>
            <person name="Andreopoulos B."/>
            <person name="Baker S."/>
            <person name="Barry K."/>
            <person name="Bills G."/>
            <person name="Bluhm B."/>
            <person name="Cannon C."/>
            <person name="Castanera R."/>
            <person name="Culley D."/>
            <person name="Daum C."/>
            <person name="Ezra D."/>
            <person name="Gonzalez J."/>
            <person name="Henrissat B."/>
            <person name="Kuo A."/>
            <person name="Liang C."/>
            <person name="Lipzen A."/>
            <person name="Lutzoni F."/>
            <person name="Magnuson J."/>
            <person name="Mondo S."/>
            <person name="Nolan M."/>
            <person name="Ohm R."/>
            <person name="Pangilinan J."/>
            <person name="Park H.-J."/>
            <person name="Ramirez L."/>
            <person name="Alfaro M."/>
            <person name="Sun H."/>
            <person name="Tritt A."/>
            <person name="Yoshinaga Y."/>
            <person name="Zwiers L.-H."/>
            <person name="Turgeon B."/>
            <person name="Goodwin S."/>
            <person name="Spatafora J."/>
            <person name="Crous P."/>
            <person name="Grigoriev I."/>
        </authorList>
    </citation>
    <scope>NUCLEOTIDE SEQUENCE</scope>
    <source>
        <strain evidence="21">CBS 122367</strain>
    </source>
</reference>
<dbReference type="PANTHER" id="PTHR43107">
    <property type="entry name" value="LONG-CHAIN FATTY ACID TRANSPORT PROTEIN"/>
    <property type="match status" value="1"/>
</dbReference>
<evidence type="ECO:0000256" key="7">
    <source>
        <dbReference type="ARBA" id="ARBA00022598"/>
    </source>
</evidence>
<dbReference type="InterPro" id="IPR000873">
    <property type="entry name" value="AMP-dep_synth/lig_dom"/>
</dbReference>
<evidence type="ECO:0000256" key="17">
    <source>
        <dbReference type="ARBA" id="ARBA00060276"/>
    </source>
</evidence>
<dbReference type="GO" id="GO:0005778">
    <property type="term" value="C:peroxisomal membrane"/>
    <property type="evidence" value="ECO:0007669"/>
    <property type="project" value="UniProtKB-SubCell"/>
</dbReference>
<dbReference type="FunFam" id="3.40.50.12780:FF:000019">
    <property type="entry name" value="Long-chain fatty acid transporter"/>
    <property type="match status" value="1"/>
</dbReference>
<name>A0A6G1IPW0_9PLEO</name>
<evidence type="ECO:0000256" key="10">
    <source>
        <dbReference type="ARBA" id="ARBA00022741"/>
    </source>
</evidence>
<keyword evidence="6" id="KW-1003">Cell membrane</keyword>
<evidence type="ECO:0000256" key="6">
    <source>
        <dbReference type="ARBA" id="ARBA00022475"/>
    </source>
</evidence>
<keyword evidence="14" id="KW-0472">Membrane</keyword>
<keyword evidence="10" id="KW-0547">Nucleotide-binding</keyword>
<dbReference type="Proteomes" id="UP000799291">
    <property type="component" value="Unassembled WGS sequence"/>
</dbReference>
<dbReference type="FunFam" id="3.30.300.30:FF:000002">
    <property type="entry name" value="Long-chain fatty acid transport protein 1"/>
    <property type="match status" value="1"/>
</dbReference>